<dbReference type="PANTHER" id="PTHR10204:SF34">
    <property type="entry name" value="NAD(P)H DEHYDROGENASE [QUINONE] 1 ISOFORM 1"/>
    <property type="match status" value="1"/>
</dbReference>
<organism evidence="4 5">
    <name type="scientific">Caballeronia humi</name>
    <dbReference type="NCBI Taxonomy" id="326474"/>
    <lineage>
        <taxon>Bacteria</taxon>
        <taxon>Pseudomonadati</taxon>
        <taxon>Pseudomonadota</taxon>
        <taxon>Betaproteobacteria</taxon>
        <taxon>Burkholderiales</taxon>
        <taxon>Burkholderiaceae</taxon>
        <taxon>Caballeronia</taxon>
    </lineage>
</organism>
<dbReference type="Gene3D" id="3.40.50.360">
    <property type="match status" value="1"/>
</dbReference>
<evidence type="ECO:0000256" key="1">
    <source>
        <dbReference type="ARBA" id="ARBA00006252"/>
    </source>
</evidence>
<comment type="caution">
    <text evidence="4">The sequence shown here is derived from an EMBL/GenBank/DDBJ whole genome shotgun (WGS) entry which is preliminary data.</text>
</comment>
<sequence length="241" mass="26560">MKVLVVHAHPEAKSFTSAMKSAAVDVLTAAGHSIEVTDLYALNFNPVANAADFGAPKNDEYLVYALEQRHGFETGTLSADILTEVEKVRRCDLLLLTFPIYWFSTPAILKGWIDRVFVSGAFYGGRRIYDRGAMVGKKALVCATLGGRQSMVCDGGIHGDLAMMLRPLLQGTLGYVGFDVLEPFFAYHVPYIQHQERTEILNAWRASLGALEHRPAMQMPALADFDETLSRRLSSECLGTT</sequence>
<dbReference type="PANTHER" id="PTHR10204">
    <property type="entry name" value="NAD P H OXIDOREDUCTASE-RELATED"/>
    <property type="match status" value="1"/>
</dbReference>
<dbReference type="InterPro" id="IPR051545">
    <property type="entry name" value="NAD(P)H_dehydrogenase_qn"/>
</dbReference>
<protein>
    <submittedName>
        <fullName evidence="4">Ribosyldihydronicotinamide dehydrogenase</fullName>
    </submittedName>
</protein>
<keyword evidence="5" id="KW-1185">Reference proteome</keyword>
<accession>A0A158J6B2</accession>
<gene>
    <name evidence="4" type="ORF">AWB65_06036</name>
</gene>
<dbReference type="Proteomes" id="UP000054977">
    <property type="component" value="Unassembled WGS sequence"/>
</dbReference>
<evidence type="ECO:0000259" key="3">
    <source>
        <dbReference type="Pfam" id="PF02525"/>
    </source>
</evidence>
<keyword evidence="2" id="KW-0560">Oxidoreductase</keyword>
<dbReference type="SUPFAM" id="SSF52218">
    <property type="entry name" value="Flavoproteins"/>
    <property type="match status" value="1"/>
</dbReference>
<dbReference type="InterPro" id="IPR003680">
    <property type="entry name" value="Flavodoxin_fold"/>
</dbReference>
<comment type="similarity">
    <text evidence="1">Belongs to the NAD(P)H dehydrogenase (quinone) family.</text>
</comment>
<reference evidence="4" key="1">
    <citation type="submission" date="2016-01" db="EMBL/GenBank/DDBJ databases">
        <authorList>
            <person name="Peeters C."/>
        </authorList>
    </citation>
    <scope>NUCLEOTIDE SEQUENCE [LARGE SCALE GENOMIC DNA]</scope>
    <source>
        <strain evidence="4">LMG 22934</strain>
    </source>
</reference>
<dbReference type="AlphaFoldDB" id="A0A158J6B2"/>
<dbReference type="GO" id="GO:0005829">
    <property type="term" value="C:cytosol"/>
    <property type="evidence" value="ECO:0007669"/>
    <property type="project" value="TreeGrafter"/>
</dbReference>
<dbReference type="RefSeq" id="WP_087670594.1">
    <property type="nucleotide sequence ID" value="NZ_FCNW02000062.1"/>
</dbReference>
<dbReference type="STRING" id="326474.AWB65_06036"/>
<dbReference type="OrthoDB" id="9798454at2"/>
<dbReference type="Pfam" id="PF02525">
    <property type="entry name" value="Flavodoxin_2"/>
    <property type="match status" value="1"/>
</dbReference>
<dbReference type="EMBL" id="FCNW02000062">
    <property type="protein sequence ID" value="SAL64417.1"/>
    <property type="molecule type" value="Genomic_DNA"/>
</dbReference>
<name>A0A158J6B2_9BURK</name>
<evidence type="ECO:0000313" key="5">
    <source>
        <dbReference type="Proteomes" id="UP000054977"/>
    </source>
</evidence>
<dbReference type="InterPro" id="IPR029039">
    <property type="entry name" value="Flavoprotein-like_sf"/>
</dbReference>
<feature type="domain" description="Flavodoxin-like fold" evidence="3">
    <location>
        <begin position="1"/>
        <end position="206"/>
    </location>
</feature>
<evidence type="ECO:0000313" key="4">
    <source>
        <dbReference type="EMBL" id="SAL64417.1"/>
    </source>
</evidence>
<proteinExistence type="inferred from homology"/>
<dbReference type="GO" id="GO:0003955">
    <property type="term" value="F:NAD(P)H dehydrogenase (quinone) activity"/>
    <property type="evidence" value="ECO:0007669"/>
    <property type="project" value="TreeGrafter"/>
</dbReference>
<evidence type="ECO:0000256" key="2">
    <source>
        <dbReference type="ARBA" id="ARBA00023002"/>
    </source>
</evidence>